<dbReference type="GO" id="GO:0046281">
    <property type="term" value="P:cinnamic acid catabolic process"/>
    <property type="evidence" value="ECO:0007669"/>
    <property type="project" value="UniProtKB-UniRule"/>
</dbReference>
<evidence type="ECO:0000313" key="6">
    <source>
        <dbReference type="Proteomes" id="UP000068243"/>
    </source>
</evidence>
<protein>
    <recommendedName>
        <fullName evidence="1">Ferulic acid decarboxylase 1</fullName>
        <ecNumber evidence="1">4.1.1.102</ecNumber>
    </recommendedName>
    <alternativeName>
        <fullName evidence="1">Phenacrylate decarboxylase</fullName>
    </alternativeName>
</protein>
<dbReference type="InterPro" id="IPR049383">
    <property type="entry name" value="UbiD-like_N"/>
</dbReference>
<evidence type="ECO:0000259" key="3">
    <source>
        <dbReference type="Pfam" id="PF20695"/>
    </source>
</evidence>
<dbReference type="Proteomes" id="UP000068243">
    <property type="component" value="Unassembled WGS sequence"/>
</dbReference>
<dbReference type="Pfam" id="PF20696">
    <property type="entry name" value="UbiD_C"/>
    <property type="match status" value="1"/>
</dbReference>
<dbReference type="InterPro" id="IPR002830">
    <property type="entry name" value="UbiD"/>
</dbReference>
<dbReference type="GO" id="GO:0005737">
    <property type="term" value="C:cytoplasm"/>
    <property type="evidence" value="ECO:0007669"/>
    <property type="project" value="UniProtKB-SubCell"/>
</dbReference>
<comment type="cofactor">
    <cofactor evidence="1">
        <name>prenylated FMN</name>
        <dbReference type="ChEBI" id="CHEBI:87746"/>
    </cofactor>
    <text evidence="1">Binds 1 prenylated FMN per subunit.</text>
</comment>
<dbReference type="NCBIfam" id="TIGR00148">
    <property type="entry name" value="UbiD family decarboxylase"/>
    <property type="match status" value="1"/>
</dbReference>
<dbReference type="AlphaFoldDB" id="A0A100IQP3"/>
<feature type="domain" description="3-octaprenyl-4-hydroxybenzoate carboxy-lyase-like N-terminal" evidence="3">
    <location>
        <begin position="39"/>
        <end position="130"/>
    </location>
</feature>
<feature type="domain" description="3-octaprenyl-4-hydroxybenzoate carboxy-lyase-like Rift-related" evidence="2">
    <location>
        <begin position="145"/>
        <end position="348"/>
    </location>
</feature>
<comment type="catalytic activity">
    <reaction evidence="1">
        <text>(E)-cinnamate + H(+) = styrene + CO2</text>
        <dbReference type="Rhea" id="RHEA:46920"/>
        <dbReference type="ChEBI" id="CHEBI:15378"/>
        <dbReference type="ChEBI" id="CHEBI:15669"/>
        <dbReference type="ChEBI" id="CHEBI:16526"/>
        <dbReference type="ChEBI" id="CHEBI:27452"/>
        <dbReference type="EC" id="4.1.1.102"/>
    </reaction>
</comment>
<dbReference type="PANTHER" id="PTHR30108:SF17">
    <property type="entry name" value="FERULIC ACID DECARBOXYLASE 1"/>
    <property type="match status" value="1"/>
</dbReference>
<dbReference type="GO" id="GO:0033494">
    <property type="term" value="P:ferulate metabolic process"/>
    <property type="evidence" value="ECO:0007669"/>
    <property type="project" value="UniProtKB-UniRule"/>
</dbReference>
<comment type="similarity">
    <text evidence="1">Belongs to the UbiD family. UbiD-like/FDC subfamily.</text>
</comment>
<dbReference type="EMBL" id="BCMY01000017">
    <property type="protein sequence ID" value="GAQ45613.1"/>
    <property type="molecule type" value="Genomic_DNA"/>
</dbReference>
<feature type="binding site" evidence="1">
    <location>
        <position position="264"/>
    </location>
    <ligand>
        <name>Mn(2+)</name>
        <dbReference type="ChEBI" id="CHEBI:29035"/>
    </ligand>
</feature>
<keyword evidence="1" id="KW-0456">Lyase</keyword>
<dbReference type="Pfam" id="PF01977">
    <property type="entry name" value="UbiD"/>
    <property type="match status" value="1"/>
</dbReference>
<comment type="function">
    <text evidence="1">Catalyzes the reversible decarboxylation of aromatic carboxylic acids like ferulic acid, p-coumaric acid or cinnamic acid, producing the corresponding vinyl derivatives 4-vinylphenol, 4-vinylguaiacol, and styrene, respectively, which play the role of aroma metabolites.</text>
</comment>
<dbReference type="PANTHER" id="PTHR30108">
    <property type="entry name" value="3-OCTAPRENYL-4-HYDROXYBENZOATE CARBOXY-LYASE-RELATED"/>
    <property type="match status" value="1"/>
</dbReference>
<dbReference type="GO" id="GO:0016831">
    <property type="term" value="F:carboxy-lyase activity"/>
    <property type="evidence" value="ECO:0007669"/>
    <property type="project" value="UniProtKB-UniRule"/>
</dbReference>
<keyword evidence="1" id="KW-0479">Metal-binding</keyword>
<dbReference type="VEuPathDB" id="FungiDB:ASPNIDRAFT2_1119364"/>
<dbReference type="OMA" id="PGRHIDA"/>
<comment type="subunit">
    <text evidence="1">Homodimer. May form higher order oligomers.</text>
</comment>
<accession>A0A100IQP3</accession>
<comment type="catalytic activity">
    <reaction evidence="1">
        <text>(E)-ferulate + H(+) = 2-methoxy-4-vinylphenol + CO2</text>
        <dbReference type="Rhea" id="RHEA:33807"/>
        <dbReference type="ChEBI" id="CHEBI:15378"/>
        <dbReference type="ChEBI" id="CHEBI:16526"/>
        <dbReference type="ChEBI" id="CHEBI:29749"/>
        <dbReference type="ChEBI" id="CHEBI:42438"/>
        <dbReference type="EC" id="4.1.1.102"/>
    </reaction>
</comment>
<feature type="domain" description="3-octaprenyl-4-hydroxybenzoate carboxy-lyase-like C-terminal" evidence="4">
    <location>
        <begin position="355"/>
        <end position="493"/>
    </location>
</feature>
<comment type="catalytic activity">
    <reaction evidence="1">
        <text>(E)-4-coumarate + H(+) = 4-vinylphenol + CO2</text>
        <dbReference type="Rhea" id="RHEA:33227"/>
        <dbReference type="ChEBI" id="CHEBI:1883"/>
        <dbReference type="ChEBI" id="CHEBI:12876"/>
        <dbReference type="ChEBI" id="CHEBI:15378"/>
        <dbReference type="ChEBI" id="CHEBI:16526"/>
        <dbReference type="EC" id="4.1.1.102"/>
    </reaction>
</comment>
<dbReference type="HAMAP" id="MF_01983">
    <property type="entry name" value="UbiD_FDC"/>
    <property type="match status" value="1"/>
</dbReference>
<proteinExistence type="inferred from homology"/>
<dbReference type="GO" id="GO:0046872">
    <property type="term" value="F:metal ion binding"/>
    <property type="evidence" value="ECO:0007669"/>
    <property type="project" value="UniProtKB-KW"/>
</dbReference>
<keyword evidence="1" id="KW-0464">Manganese</keyword>
<dbReference type="PaxDb" id="5061-CADANGAP00010168"/>
<evidence type="ECO:0000259" key="4">
    <source>
        <dbReference type="Pfam" id="PF20696"/>
    </source>
</evidence>
<dbReference type="OrthoDB" id="4878259at2759"/>
<dbReference type="Pfam" id="PF20695">
    <property type="entry name" value="UbiD_N"/>
    <property type="match status" value="1"/>
</dbReference>
<comment type="caution">
    <text evidence="1">Lacks conserved residue(s) required for the propagation of feature annotation.</text>
</comment>
<name>A0A100IQP3_ASPNG</name>
<gene>
    <name evidence="1" type="primary">FDC1</name>
    <name evidence="5" type="ORF">ABL_08274</name>
</gene>
<reference evidence="6" key="1">
    <citation type="journal article" date="2016" name="Genome Announc.">
        <title>Draft genome sequence of Aspergillus niger strain An76.</title>
        <authorList>
            <person name="Gong W."/>
            <person name="Cheng Z."/>
            <person name="Zhang H."/>
            <person name="Liu L."/>
            <person name="Gao P."/>
            <person name="Wang L."/>
        </authorList>
    </citation>
    <scope>NUCLEOTIDE SEQUENCE [LARGE SCALE GENOMIC DNA]</scope>
    <source>
        <strain evidence="6">An76</strain>
    </source>
</reference>
<dbReference type="InterPro" id="IPR048304">
    <property type="entry name" value="UbiD_Rift_dom"/>
</dbReference>
<dbReference type="SUPFAM" id="SSF143968">
    <property type="entry name" value="UbiD C-terminal domain-like"/>
    <property type="match status" value="1"/>
</dbReference>
<dbReference type="InterPro" id="IPR049381">
    <property type="entry name" value="UbiD-like_C"/>
</dbReference>
<comment type="cofactor">
    <cofactor evidence="1">
        <name>Mn(2+)</name>
        <dbReference type="ChEBI" id="CHEBI:29035"/>
    </cofactor>
</comment>
<dbReference type="VEuPathDB" id="FungiDB:ATCC64974_34400"/>
<feature type="binding site" evidence="1">
    <location>
        <begin position="197"/>
        <end position="202"/>
    </location>
    <ligand>
        <name>prenylated FMN</name>
        <dbReference type="ChEBI" id="CHEBI:87746"/>
    </ligand>
</feature>
<feature type="binding site" evidence="1">
    <location>
        <position position="264"/>
    </location>
    <ligand>
        <name>prenylated FMN</name>
        <dbReference type="ChEBI" id="CHEBI:87746"/>
    </ligand>
</feature>
<feature type="binding site" evidence="1">
    <location>
        <begin position="221"/>
        <end position="222"/>
    </location>
    <ligand>
        <name>prenylated FMN</name>
        <dbReference type="ChEBI" id="CHEBI:87746"/>
    </ligand>
</feature>
<keyword evidence="1" id="KW-0963">Cytoplasm</keyword>
<dbReference type="Gene3D" id="3.40.1670.10">
    <property type="entry name" value="UbiD C-terminal domain-like"/>
    <property type="match status" value="1"/>
</dbReference>
<organism evidence="5 6">
    <name type="scientific">Aspergillus niger</name>
    <dbReference type="NCBI Taxonomy" id="5061"/>
    <lineage>
        <taxon>Eukaryota</taxon>
        <taxon>Fungi</taxon>
        <taxon>Dikarya</taxon>
        <taxon>Ascomycota</taxon>
        <taxon>Pezizomycotina</taxon>
        <taxon>Eurotiomycetes</taxon>
        <taxon>Eurotiomycetidae</taxon>
        <taxon>Eurotiales</taxon>
        <taxon>Aspergillaceae</taxon>
        <taxon>Aspergillus</taxon>
        <taxon>Aspergillus subgen. Circumdati</taxon>
    </lineage>
</organism>
<evidence type="ECO:0000256" key="1">
    <source>
        <dbReference type="HAMAP-Rule" id="MF_03196"/>
    </source>
</evidence>
<sequence>MLRILRPGQCFPHLRPSRAFSTTPLRANDSPALNFRSLLSALRAQDDLIDITQSTSPDLEIAALTRRVYETNAPAPLFHNVTNTEPETGLFKILGAPVGLRADPATRFGRLAIQIGLPPTATPLDILEKLIAAKHSTPLPPTPVPASSAPCKENVLHGSEIDMTKWPIPRLHPLDGGNYLATYGFHILQSPDKEWTSWSISRAMHIANTPRTITAPIMPGQHIAQVHKMWADQGAKDTPWALVLGGPPAAAFVGGMPLPAFVSEDGYIGALCGEAMKVVKCETNDLYVPANAEIVLEGHISTTDEVGEGPMGEYHGYMFPDKAVPEPKIEVDCVTYRRDPVVPICVAGLAPDETHTVWGAAISAEILDALREAGLPVKIAWMPYEAQCCWVVVSVDVERLGRMGMKKEELSRRVGEVVFGTHAGWEAPKVFVVGDDVDVTDIGQFVWALATRYRPGADELVFEEANGLPMIPYMTRASRSEVPNPGKGGKSVVNLLLPSELEGKRPWVPGSFEGLYSEELKQKVLGRWGELFGKK</sequence>
<dbReference type="InterPro" id="IPR032903">
    <property type="entry name" value="FDC-like"/>
</dbReference>
<dbReference type="SUPFAM" id="SSF50475">
    <property type="entry name" value="FMN-binding split barrel"/>
    <property type="match status" value="1"/>
</dbReference>
<feature type="active site" description="Proton donor" evidence="1">
    <location>
        <position position="313"/>
    </location>
</feature>
<feature type="binding site" evidence="1">
    <location>
        <position position="222"/>
    </location>
    <ligand>
        <name>Mn(2+)</name>
        <dbReference type="ChEBI" id="CHEBI:29035"/>
    </ligand>
</feature>
<dbReference type="VEuPathDB" id="FungiDB:An12g09340"/>
<keyword evidence="1" id="KW-0210">Decarboxylase</keyword>
<evidence type="ECO:0000259" key="2">
    <source>
        <dbReference type="Pfam" id="PF01977"/>
    </source>
</evidence>
<comment type="subcellular location">
    <subcellularLocation>
        <location evidence="1">Cytoplasm</location>
    </subcellularLocation>
</comment>
<dbReference type="VEuPathDB" id="FungiDB:M747DRAFT_294646"/>
<evidence type="ECO:0000313" key="5">
    <source>
        <dbReference type="EMBL" id="GAQ45613.1"/>
    </source>
</evidence>
<dbReference type="EC" id="4.1.1.102" evidence="1"/>
<comment type="caution">
    <text evidence="5">The sequence shown here is derived from an EMBL/GenBank/DDBJ whole genome shotgun (WGS) entry which is preliminary data.</text>
</comment>